<sequence>MPPESLFLHSLNCPVPLFQHPSSPFDYLHYPNTLNPQDPHKDSNFTQSIQDPNETELCFSLDSYYNQFSSHFSYNDCPGAVNLNDLDSSKRMFALPGVLLIECVNFGVSGEREQEGFDKNGFRVLPSDLWAIRREIEGWD</sequence>
<proteinExistence type="predicted"/>
<organism evidence="1 2">
    <name type="scientific">Salix viminalis</name>
    <name type="common">Common osier</name>
    <name type="synonym">Basket willow</name>
    <dbReference type="NCBI Taxonomy" id="40686"/>
    <lineage>
        <taxon>Eukaryota</taxon>
        <taxon>Viridiplantae</taxon>
        <taxon>Streptophyta</taxon>
        <taxon>Embryophyta</taxon>
        <taxon>Tracheophyta</taxon>
        <taxon>Spermatophyta</taxon>
        <taxon>Magnoliopsida</taxon>
        <taxon>eudicotyledons</taxon>
        <taxon>Gunneridae</taxon>
        <taxon>Pentapetalae</taxon>
        <taxon>rosids</taxon>
        <taxon>fabids</taxon>
        <taxon>Malpighiales</taxon>
        <taxon>Salicaceae</taxon>
        <taxon>Saliceae</taxon>
        <taxon>Salix</taxon>
    </lineage>
</organism>
<name>A0A9Q0PZW1_SALVM</name>
<reference evidence="1" key="1">
    <citation type="submission" date="2022-11" db="EMBL/GenBank/DDBJ databases">
        <authorList>
            <person name="Hyden B.L."/>
            <person name="Feng K."/>
            <person name="Yates T."/>
            <person name="Jawdy S."/>
            <person name="Smart L.B."/>
            <person name="Muchero W."/>
        </authorList>
    </citation>
    <scope>NUCLEOTIDE SEQUENCE</scope>
    <source>
        <tissue evidence="1">Shoot tip</tissue>
    </source>
</reference>
<comment type="caution">
    <text evidence="1">The sequence shown here is derived from an EMBL/GenBank/DDBJ whole genome shotgun (WGS) entry which is preliminary data.</text>
</comment>
<dbReference type="OrthoDB" id="69229at2759"/>
<keyword evidence="2" id="KW-1185">Reference proteome</keyword>
<dbReference type="EMBL" id="JAPFFL010000010">
    <property type="protein sequence ID" value="KAJ6697306.1"/>
    <property type="molecule type" value="Genomic_DNA"/>
</dbReference>
<evidence type="ECO:0000313" key="1">
    <source>
        <dbReference type="EMBL" id="KAJ6697306.1"/>
    </source>
</evidence>
<evidence type="ECO:0000313" key="2">
    <source>
        <dbReference type="Proteomes" id="UP001151529"/>
    </source>
</evidence>
<accession>A0A9Q0PZW1</accession>
<dbReference type="AlphaFoldDB" id="A0A9Q0PZW1"/>
<dbReference type="Proteomes" id="UP001151529">
    <property type="component" value="Chromosome 19"/>
</dbReference>
<protein>
    <submittedName>
        <fullName evidence="1">Uncharacterized protein</fullName>
    </submittedName>
</protein>
<reference evidence="1" key="2">
    <citation type="journal article" date="2023" name="Int. J. Mol. Sci.">
        <title>De Novo Assembly and Annotation of 11 Diverse Shrub Willow (Salix) Genomes Reveals Novel Gene Organization in Sex-Linked Regions.</title>
        <authorList>
            <person name="Hyden B."/>
            <person name="Feng K."/>
            <person name="Yates T.B."/>
            <person name="Jawdy S."/>
            <person name="Cereghino C."/>
            <person name="Smart L.B."/>
            <person name="Muchero W."/>
        </authorList>
    </citation>
    <scope>NUCLEOTIDE SEQUENCE [LARGE SCALE GENOMIC DNA]</scope>
    <source>
        <tissue evidence="1">Shoot tip</tissue>
    </source>
</reference>
<gene>
    <name evidence="1" type="ORF">OIU85_003655</name>
</gene>